<evidence type="ECO:0000313" key="3">
    <source>
        <dbReference type="Proteomes" id="UP000028547"/>
    </source>
</evidence>
<feature type="region of interest" description="Disordered" evidence="1">
    <location>
        <begin position="1"/>
        <end position="33"/>
    </location>
</feature>
<comment type="caution">
    <text evidence="2">The sequence shown here is derived from an EMBL/GenBank/DDBJ whole genome shotgun (WGS) entry which is preliminary data.</text>
</comment>
<feature type="compositionally biased region" description="Low complexity" evidence="1">
    <location>
        <begin position="10"/>
        <end position="29"/>
    </location>
</feature>
<accession>A0A084SGJ2</accession>
<dbReference type="AlphaFoldDB" id="A0A084SGJ2"/>
<dbReference type="Proteomes" id="UP000028547">
    <property type="component" value="Unassembled WGS sequence"/>
</dbReference>
<sequence length="280" mass="29590">MVVALADGSQAPEPRAQAPAAAQGAKAPASLPEPRWQGLPGWLGFATVKPDVEQSRAYWTPRHPKAQVVLFTDMWKSVPEGTKVRLVSSAGPGEGTYLGTSDESYGCDGNTATFAGFSSAKPLPEGPVWVLPPGDSEGLESLPVKEVPANSLGAPLPKGKKAASKELRAYEAGGLGFLLTKTGKLRGQLTVLLGGKKVGTDSMSKGEMEGSERSPLNLYDKDEVGVPRPEAAFQLGKEGPVVVVLGTRRYEGHLFTVAVRRGDKAELLNQDSEAPYFCAF</sequence>
<evidence type="ECO:0000313" key="2">
    <source>
        <dbReference type="EMBL" id="KFA87577.1"/>
    </source>
</evidence>
<protein>
    <submittedName>
        <fullName evidence="2">Uncharacterized protein</fullName>
    </submittedName>
</protein>
<organism evidence="2 3">
    <name type="scientific">Archangium violaceum Cb vi76</name>
    <dbReference type="NCBI Taxonomy" id="1406225"/>
    <lineage>
        <taxon>Bacteria</taxon>
        <taxon>Pseudomonadati</taxon>
        <taxon>Myxococcota</taxon>
        <taxon>Myxococcia</taxon>
        <taxon>Myxococcales</taxon>
        <taxon>Cystobacterineae</taxon>
        <taxon>Archangiaceae</taxon>
        <taxon>Archangium</taxon>
    </lineage>
</organism>
<proteinExistence type="predicted"/>
<reference evidence="2 3" key="1">
    <citation type="submission" date="2014-07" db="EMBL/GenBank/DDBJ databases">
        <title>Draft Genome Sequence of Gephyronic Acid Producer, Cystobacter violaceus Strain Cb vi76.</title>
        <authorList>
            <person name="Stevens D.C."/>
            <person name="Young J."/>
            <person name="Carmichael R."/>
            <person name="Tan J."/>
            <person name="Taylor R.E."/>
        </authorList>
    </citation>
    <scope>NUCLEOTIDE SEQUENCE [LARGE SCALE GENOMIC DNA]</scope>
    <source>
        <strain evidence="2 3">Cb vi76</strain>
    </source>
</reference>
<dbReference type="EMBL" id="JPMI01000367">
    <property type="protein sequence ID" value="KFA87577.1"/>
    <property type="molecule type" value="Genomic_DNA"/>
</dbReference>
<evidence type="ECO:0000256" key="1">
    <source>
        <dbReference type="SAM" id="MobiDB-lite"/>
    </source>
</evidence>
<name>A0A084SGJ2_9BACT</name>
<gene>
    <name evidence="2" type="ORF">Q664_47035</name>
</gene>